<accession>A0A5J4UDD5</accession>
<protein>
    <submittedName>
        <fullName evidence="1">Uncharacterized protein</fullName>
    </submittedName>
</protein>
<feature type="non-terminal residue" evidence="1">
    <location>
        <position position="1"/>
    </location>
</feature>
<comment type="caution">
    <text evidence="1">The sequence shown here is derived from an EMBL/GenBank/DDBJ whole genome shotgun (WGS) entry which is preliminary data.</text>
</comment>
<proteinExistence type="predicted"/>
<reference evidence="1 2" key="1">
    <citation type="submission" date="2019-03" db="EMBL/GenBank/DDBJ databases">
        <title>Single cell metagenomics reveals metabolic interactions within the superorganism composed of flagellate Streblomastix strix and complex community of Bacteroidetes bacteria on its surface.</title>
        <authorList>
            <person name="Treitli S.C."/>
            <person name="Kolisko M."/>
            <person name="Husnik F."/>
            <person name="Keeling P."/>
            <person name="Hampl V."/>
        </authorList>
    </citation>
    <scope>NUCLEOTIDE SEQUENCE [LARGE SCALE GENOMIC DNA]</scope>
    <source>
        <strain evidence="1">ST1C</strain>
    </source>
</reference>
<organism evidence="1 2">
    <name type="scientific">Streblomastix strix</name>
    <dbReference type="NCBI Taxonomy" id="222440"/>
    <lineage>
        <taxon>Eukaryota</taxon>
        <taxon>Metamonada</taxon>
        <taxon>Preaxostyla</taxon>
        <taxon>Oxymonadida</taxon>
        <taxon>Streblomastigidae</taxon>
        <taxon>Streblomastix</taxon>
    </lineage>
</organism>
<gene>
    <name evidence="1" type="ORF">EZS28_035914</name>
</gene>
<dbReference type="Proteomes" id="UP000324800">
    <property type="component" value="Unassembled WGS sequence"/>
</dbReference>
<evidence type="ECO:0000313" key="1">
    <source>
        <dbReference type="EMBL" id="KAA6368558.1"/>
    </source>
</evidence>
<evidence type="ECO:0000313" key="2">
    <source>
        <dbReference type="Proteomes" id="UP000324800"/>
    </source>
</evidence>
<name>A0A5J4UDD5_9EUKA</name>
<dbReference type="AlphaFoldDB" id="A0A5J4UDD5"/>
<dbReference type="EMBL" id="SNRW01017229">
    <property type="protein sequence ID" value="KAA6368558.1"/>
    <property type="molecule type" value="Genomic_DNA"/>
</dbReference>
<sequence length="76" mass="8873">VDVSRMYLDFERITMSSIQDLILTGHFERIAQIAIARVLVNMQGLLLQPKGSARQVKDLVRQWKLKYGRRTLEILM</sequence>